<reference evidence="1 2" key="1">
    <citation type="submission" date="2020-08" db="EMBL/GenBank/DDBJ databases">
        <title>Genomic Encyclopedia of Type Strains, Phase IV (KMG-IV): sequencing the most valuable type-strain genomes for metagenomic binning, comparative biology and taxonomic classification.</title>
        <authorList>
            <person name="Goeker M."/>
        </authorList>
    </citation>
    <scope>NUCLEOTIDE SEQUENCE [LARGE SCALE GENOMIC DNA]</scope>
    <source>
        <strain evidence="1 2">DSM 17507</strain>
    </source>
</reference>
<name>A0A7W7A8M5_9SPHN</name>
<evidence type="ECO:0000313" key="2">
    <source>
        <dbReference type="Proteomes" id="UP000538566"/>
    </source>
</evidence>
<protein>
    <recommendedName>
        <fullName evidence="3">Flavin-dependent dehydrogenase</fullName>
    </recommendedName>
</protein>
<dbReference type="AlphaFoldDB" id="A0A7W7A8M5"/>
<dbReference type="Gene3D" id="3.50.50.60">
    <property type="entry name" value="FAD/NAD(P)-binding domain"/>
    <property type="match status" value="1"/>
</dbReference>
<dbReference type="OrthoDB" id="118092at2"/>
<organism evidence="1 2">
    <name type="scientific">Novosphingobium taihuense</name>
    <dbReference type="NCBI Taxonomy" id="260085"/>
    <lineage>
        <taxon>Bacteria</taxon>
        <taxon>Pseudomonadati</taxon>
        <taxon>Pseudomonadota</taxon>
        <taxon>Alphaproteobacteria</taxon>
        <taxon>Sphingomonadales</taxon>
        <taxon>Sphingomonadaceae</taxon>
        <taxon>Novosphingobium</taxon>
    </lineage>
</organism>
<comment type="caution">
    <text evidence="1">The sequence shown here is derived from an EMBL/GenBank/DDBJ whole genome shotgun (WGS) entry which is preliminary data.</text>
</comment>
<dbReference type="Proteomes" id="UP000538566">
    <property type="component" value="Unassembled WGS sequence"/>
</dbReference>
<accession>A0A7W7A8M5</accession>
<evidence type="ECO:0000313" key="1">
    <source>
        <dbReference type="EMBL" id="MBB4611909.1"/>
    </source>
</evidence>
<dbReference type="RefSeq" id="WP_144902622.1">
    <property type="nucleotide sequence ID" value="NZ_JACHOA010000001.1"/>
</dbReference>
<sequence>MIETGILLRGQGVAVATAAHLLDRAGFAFSREPGLRRPVPVIMLSDPALALLRDVFGDASLFADRPRIEQRVVKWGSAEALAMPHGAVVVSEDDLANVLDLFPRGNTLDGGLHIQQSNDFNADFAIHAMPAFPQGETLRFGTRLSATARVTLKADALAHTCWIEAVDAGWLFLIPDGFGQAWLLAVGGDPQTLAQDAPLIGPLIETLEPTGGQFDTSPRMLAQLAGDSWLACGTSAIAFDPICGDGTAQAAREGILAAAVIGALARGEEPGLLATHYHSLLLASLRRHLQLSLPFYANGGAGRWWHEQYAAAREGYERTTTLLAKLPEPRFALHGFDLVRRDQAA</sequence>
<proteinExistence type="predicted"/>
<evidence type="ECO:0008006" key="3">
    <source>
        <dbReference type="Google" id="ProtNLM"/>
    </source>
</evidence>
<dbReference type="EMBL" id="JACHOA010000001">
    <property type="protein sequence ID" value="MBB4611909.1"/>
    <property type="molecule type" value="Genomic_DNA"/>
</dbReference>
<gene>
    <name evidence="1" type="ORF">GGR37_000155</name>
</gene>
<dbReference type="InterPro" id="IPR036188">
    <property type="entry name" value="FAD/NAD-bd_sf"/>
</dbReference>
<dbReference type="SUPFAM" id="SSF51905">
    <property type="entry name" value="FAD/NAD(P)-binding domain"/>
    <property type="match status" value="1"/>
</dbReference>
<keyword evidence="2" id="KW-1185">Reference proteome</keyword>